<dbReference type="InterPro" id="IPR027417">
    <property type="entry name" value="P-loop_NTPase"/>
</dbReference>
<protein>
    <recommendedName>
        <fullName evidence="4 11">Guanylate kinase</fullName>
        <ecNumber evidence="3 11">2.7.4.8</ecNumber>
    </recommendedName>
    <alternativeName>
        <fullName evidence="9 11">GMP kinase</fullName>
    </alternativeName>
</protein>
<comment type="function">
    <text evidence="1 11">Essential for recycling GMP and indirectly, cGMP.</text>
</comment>
<evidence type="ECO:0000256" key="10">
    <source>
        <dbReference type="ARBA" id="ARBA00048594"/>
    </source>
</evidence>
<evidence type="ECO:0000256" key="1">
    <source>
        <dbReference type="ARBA" id="ARBA00003531"/>
    </source>
</evidence>
<evidence type="ECO:0000256" key="11">
    <source>
        <dbReference type="HAMAP-Rule" id="MF_00328"/>
    </source>
</evidence>
<keyword evidence="8 11" id="KW-0067">ATP-binding</keyword>
<proteinExistence type="inferred from homology"/>
<dbReference type="EMBL" id="RJVG01000002">
    <property type="protein sequence ID" value="ROR30710.1"/>
    <property type="molecule type" value="Genomic_DNA"/>
</dbReference>
<dbReference type="SUPFAM" id="SSF52540">
    <property type="entry name" value="P-loop containing nucleoside triphosphate hydrolases"/>
    <property type="match status" value="1"/>
</dbReference>
<dbReference type="GO" id="GO:0005829">
    <property type="term" value="C:cytosol"/>
    <property type="evidence" value="ECO:0007669"/>
    <property type="project" value="TreeGrafter"/>
</dbReference>
<evidence type="ECO:0000313" key="13">
    <source>
        <dbReference type="EMBL" id="ROR30710.1"/>
    </source>
</evidence>
<keyword evidence="14" id="KW-1185">Reference proteome</keyword>
<dbReference type="PROSITE" id="PS50052">
    <property type="entry name" value="GUANYLATE_KINASE_2"/>
    <property type="match status" value="1"/>
</dbReference>
<dbReference type="CDD" id="cd00071">
    <property type="entry name" value="GMPK"/>
    <property type="match status" value="1"/>
</dbReference>
<dbReference type="PROSITE" id="PS00856">
    <property type="entry name" value="GUANYLATE_KINASE_1"/>
    <property type="match status" value="1"/>
</dbReference>
<dbReference type="Pfam" id="PF00625">
    <property type="entry name" value="Guanylate_kin"/>
    <property type="match status" value="1"/>
</dbReference>
<dbReference type="NCBIfam" id="TIGR03263">
    <property type="entry name" value="guanyl_kin"/>
    <property type="match status" value="1"/>
</dbReference>
<comment type="caution">
    <text evidence="13">The sequence shown here is derived from an EMBL/GenBank/DDBJ whole genome shotgun (WGS) entry which is preliminary data.</text>
</comment>
<dbReference type="GO" id="GO:0004385">
    <property type="term" value="F:GMP kinase activity"/>
    <property type="evidence" value="ECO:0007669"/>
    <property type="project" value="UniProtKB-UniRule"/>
</dbReference>
<dbReference type="Gene3D" id="3.40.50.300">
    <property type="entry name" value="P-loop containing nucleotide triphosphate hydrolases"/>
    <property type="match status" value="1"/>
</dbReference>
<gene>
    <name evidence="11" type="primary">gmk</name>
    <name evidence="13" type="ORF">EDD66_102365</name>
</gene>
<evidence type="ECO:0000256" key="9">
    <source>
        <dbReference type="ARBA" id="ARBA00030128"/>
    </source>
</evidence>
<dbReference type="PANTHER" id="PTHR23117">
    <property type="entry name" value="GUANYLATE KINASE-RELATED"/>
    <property type="match status" value="1"/>
</dbReference>
<evidence type="ECO:0000256" key="7">
    <source>
        <dbReference type="ARBA" id="ARBA00022777"/>
    </source>
</evidence>
<dbReference type="FunFam" id="3.30.63.10:FF:000002">
    <property type="entry name" value="Guanylate kinase 1"/>
    <property type="match status" value="1"/>
</dbReference>
<dbReference type="PANTHER" id="PTHR23117:SF13">
    <property type="entry name" value="GUANYLATE KINASE"/>
    <property type="match status" value="1"/>
</dbReference>
<organism evidence="13 14">
    <name type="scientific">Mobilisporobacter senegalensis</name>
    <dbReference type="NCBI Taxonomy" id="1329262"/>
    <lineage>
        <taxon>Bacteria</taxon>
        <taxon>Bacillati</taxon>
        <taxon>Bacillota</taxon>
        <taxon>Clostridia</taxon>
        <taxon>Lachnospirales</taxon>
        <taxon>Lachnospiraceae</taxon>
        <taxon>Mobilisporobacter</taxon>
    </lineage>
</organism>
<dbReference type="InterPro" id="IPR017665">
    <property type="entry name" value="Guanylate_kinase"/>
</dbReference>
<dbReference type="GO" id="GO:0005524">
    <property type="term" value="F:ATP binding"/>
    <property type="evidence" value="ECO:0007669"/>
    <property type="project" value="UniProtKB-UniRule"/>
</dbReference>
<evidence type="ECO:0000256" key="8">
    <source>
        <dbReference type="ARBA" id="ARBA00022840"/>
    </source>
</evidence>
<dbReference type="RefSeq" id="WP_123608395.1">
    <property type="nucleotide sequence ID" value="NZ_RJVG01000002.1"/>
</dbReference>
<evidence type="ECO:0000256" key="3">
    <source>
        <dbReference type="ARBA" id="ARBA00012961"/>
    </source>
</evidence>
<keyword evidence="5 11" id="KW-0808">Transferase</keyword>
<keyword evidence="6 11" id="KW-0547">Nucleotide-binding</keyword>
<comment type="subcellular location">
    <subcellularLocation>
        <location evidence="11">Cytoplasm</location>
    </subcellularLocation>
</comment>
<dbReference type="HAMAP" id="MF_00328">
    <property type="entry name" value="Guanylate_kinase"/>
    <property type="match status" value="1"/>
</dbReference>
<dbReference type="Gene3D" id="3.30.63.10">
    <property type="entry name" value="Guanylate Kinase phosphate binding domain"/>
    <property type="match status" value="1"/>
</dbReference>
<reference evidence="13 14" key="1">
    <citation type="submission" date="2018-11" db="EMBL/GenBank/DDBJ databases">
        <title>Genomic Encyclopedia of Type Strains, Phase IV (KMG-IV): sequencing the most valuable type-strain genomes for metagenomic binning, comparative biology and taxonomic classification.</title>
        <authorList>
            <person name="Goeker M."/>
        </authorList>
    </citation>
    <scope>NUCLEOTIDE SEQUENCE [LARGE SCALE GENOMIC DNA]</scope>
    <source>
        <strain evidence="13 14">DSM 26537</strain>
    </source>
</reference>
<dbReference type="InterPro" id="IPR020590">
    <property type="entry name" value="Guanylate_kinase_CS"/>
</dbReference>
<dbReference type="OrthoDB" id="9808150at2"/>
<dbReference type="InterPro" id="IPR008145">
    <property type="entry name" value="GK/Ca_channel_bsu"/>
</dbReference>
<comment type="similarity">
    <text evidence="2 11">Belongs to the guanylate kinase family.</text>
</comment>
<feature type="binding site" evidence="11">
    <location>
        <begin position="12"/>
        <end position="19"/>
    </location>
    <ligand>
        <name>ATP</name>
        <dbReference type="ChEBI" id="CHEBI:30616"/>
    </ligand>
</feature>
<dbReference type="Proteomes" id="UP000273083">
    <property type="component" value="Unassembled WGS sequence"/>
</dbReference>
<evidence type="ECO:0000256" key="2">
    <source>
        <dbReference type="ARBA" id="ARBA00005790"/>
    </source>
</evidence>
<evidence type="ECO:0000256" key="5">
    <source>
        <dbReference type="ARBA" id="ARBA00022679"/>
    </source>
</evidence>
<dbReference type="AlphaFoldDB" id="A0A3N1XVR1"/>
<sequence length="212" mass="24353">MNKQGVLTVVSGFSGAGKGCVMKALLKKYNYELSISATTRAPRTGEEHGREYFFLTREEFQGMINNSELIEWAEYVGNYYGTPKKYVENQLNAGKDVILEIEIQGALKVKNQFPDALLIFITPPTGEELKSRLIRRGTESIDKIKQRLQRAADEVIHMEEYDYIVLNETDKLEECVETVHNIIQNEHYKASNNYNFIIKMKDELKAFKEGDI</sequence>
<evidence type="ECO:0000313" key="14">
    <source>
        <dbReference type="Proteomes" id="UP000273083"/>
    </source>
</evidence>
<comment type="catalytic activity">
    <reaction evidence="10 11">
        <text>GMP + ATP = GDP + ADP</text>
        <dbReference type="Rhea" id="RHEA:20780"/>
        <dbReference type="ChEBI" id="CHEBI:30616"/>
        <dbReference type="ChEBI" id="CHEBI:58115"/>
        <dbReference type="ChEBI" id="CHEBI:58189"/>
        <dbReference type="ChEBI" id="CHEBI:456216"/>
        <dbReference type="EC" id="2.7.4.8"/>
    </reaction>
</comment>
<keyword evidence="11" id="KW-0963">Cytoplasm</keyword>
<name>A0A3N1XVR1_9FIRM</name>
<evidence type="ECO:0000256" key="6">
    <source>
        <dbReference type="ARBA" id="ARBA00022741"/>
    </source>
</evidence>
<evidence type="ECO:0000259" key="12">
    <source>
        <dbReference type="PROSITE" id="PS50052"/>
    </source>
</evidence>
<dbReference type="SMART" id="SM00072">
    <property type="entry name" value="GuKc"/>
    <property type="match status" value="1"/>
</dbReference>
<accession>A0A3N1XVR1</accession>
<feature type="domain" description="Guanylate kinase-like" evidence="12">
    <location>
        <begin position="5"/>
        <end position="184"/>
    </location>
</feature>
<dbReference type="InterPro" id="IPR008144">
    <property type="entry name" value="Guanylate_kin-like_dom"/>
</dbReference>
<dbReference type="EC" id="2.7.4.8" evidence="3 11"/>
<evidence type="ECO:0000256" key="4">
    <source>
        <dbReference type="ARBA" id="ARBA00016296"/>
    </source>
</evidence>
<keyword evidence="7 11" id="KW-0418">Kinase</keyword>